<dbReference type="InterPro" id="IPR050834">
    <property type="entry name" value="Glycosyltransf_2"/>
</dbReference>
<dbReference type="SUPFAM" id="SSF102588">
    <property type="entry name" value="LmbE-like"/>
    <property type="match status" value="1"/>
</dbReference>
<dbReference type="PANTHER" id="PTHR43685:SF2">
    <property type="entry name" value="GLYCOSYLTRANSFERASE 2-LIKE DOMAIN-CONTAINING PROTEIN"/>
    <property type="match status" value="1"/>
</dbReference>
<dbReference type="Gene3D" id="3.40.50.10320">
    <property type="entry name" value="LmbE-like"/>
    <property type="match status" value="1"/>
</dbReference>
<dbReference type="InterPro" id="IPR029044">
    <property type="entry name" value="Nucleotide-diphossugar_trans"/>
</dbReference>
<accession>A0A8J6MZ24</accession>
<feature type="domain" description="Glycosyltransferase 2-like" evidence="1">
    <location>
        <begin position="263"/>
        <end position="413"/>
    </location>
</feature>
<dbReference type="Pfam" id="PF02585">
    <property type="entry name" value="PIG-L"/>
    <property type="match status" value="1"/>
</dbReference>
<gene>
    <name evidence="2" type="ORF">H8E19_02835</name>
</gene>
<sequence>MVDMGRSGRWPEIDRLPYKDGWVSARRILVAAPHPDDETLACGGALCRYVKEGSKICVLVLTDGAGLANVSSEKQDLATTRLQELRNAMEILGVPWESVVIWGEPDRSLEVNQRLLDRLQHLLLRIRPDLCLIPSPYEHHPDHLATSNLFIHLLPWLSWKIEVAFYEILPLPKVNLLVDISNFIEQKTAALSAYKSQLSQRDYKGMLLGLNKFRTWSLPPEILAVEAFRFFSSNDVPRLPAMILQDERMISPYSSPAQDKKVSVVIRTRNRPEALRQAVESVLAQTWRGIEIIVVNDGTSETTIPFSEIPIRILRTEDRANRSHAANLGWKQSQGSMVAFLDDDDLYTRHHIETLLLALSRNPWCSIAYSGVIEENENGLQNFISLHPMDLSHLLKENFLPIHSVLIRREALEAVGGFDENLEMFEDWDLWLRLALANYGFIPVKAWTAIYRKHGYSTLTQTPFGSDHDLNARWRVVHKYENEIRNRLAHSGPVGRFRLILRKLLFKIAKGLLC</sequence>
<comment type="caution">
    <text evidence="2">The sequence shown here is derived from an EMBL/GenBank/DDBJ whole genome shotgun (WGS) entry which is preliminary data.</text>
</comment>
<protein>
    <submittedName>
        <fullName evidence="2">PIG-L family deacetylase</fullName>
    </submittedName>
</protein>
<dbReference type="Pfam" id="PF00535">
    <property type="entry name" value="Glycos_transf_2"/>
    <property type="match status" value="1"/>
</dbReference>
<evidence type="ECO:0000313" key="2">
    <source>
        <dbReference type="EMBL" id="MBC8176313.1"/>
    </source>
</evidence>
<dbReference type="Proteomes" id="UP000650524">
    <property type="component" value="Unassembled WGS sequence"/>
</dbReference>
<dbReference type="Gene3D" id="3.90.550.10">
    <property type="entry name" value="Spore Coat Polysaccharide Biosynthesis Protein SpsA, Chain A"/>
    <property type="match status" value="1"/>
</dbReference>
<evidence type="ECO:0000259" key="1">
    <source>
        <dbReference type="Pfam" id="PF00535"/>
    </source>
</evidence>
<dbReference type="InterPro" id="IPR024078">
    <property type="entry name" value="LmbE-like_dom_sf"/>
</dbReference>
<dbReference type="EMBL" id="JACNJD010000124">
    <property type="protein sequence ID" value="MBC8176313.1"/>
    <property type="molecule type" value="Genomic_DNA"/>
</dbReference>
<proteinExistence type="predicted"/>
<dbReference type="SUPFAM" id="SSF53448">
    <property type="entry name" value="Nucleotide-diphospho-sugar transferases"/>
    <property type="match status" value="1"/>
</dbReference>
<dbReference type="AlphaFoldDB" id="A0A8J6MZ24"/>
<dbReference type="InterPro" id="IPR001173">
    <property type="entry name" value="Glyco_trans_2-like"/>
</dbReference>
<reference evidence="2 3" key="1">
    <citation type="submission" date="2020-08" db="EMBL/GenBank/DDBJ databases">
        <title>Bridging the membrane lipid divide: bacteria of the FCB group superphylum have the potential to synthesize archaeal ether lipids.</title>
        <authorList>
            <person name="Villanueva L."/>
            <person name="Von Meijenfeldt F.A.B."/>
            <person name="Westbye A.B."/>
            <person name="Yadav S."/>
            <person name="Hopmans E.C."/>
            <person name="Dutilh B.E."/>
            <person name="Sinninghe Damste J.S."/>
        </authorList>
    </citation>
    <scope>NUCLEOTIDE SEQUENCE [LARGE SCALE GENOMIC DNA]</scope>
    <source>
        <strain evidence="2">NIOZ-UU27</strain>
    </source>
</reference>
<dbReference type="InterPro" id="IPR003737">
    <property type="entry name" value="GlcNAc_PI_deacetylase-related"/>
</dbReference>
<name>A0A8J6MZ24_9DELT</name>
<evidence type="ECO:0000313" key="3">
    <source>
        <dbReference type="Proteomes" id="UP000650524"/>
    </source>
</evidence>
<dbReference type="PANTHER" id="PTHR43685">
    <property type="entry name" value="GLYCOSYLTRANSFERASE"/>
    <property type="match status" value="1"/>
</dbReference>
<organism evidence="2 3">
    <name type="scientific">Candidatus Desulfacyla euxinica</name>
    <dbReference type="NCBI Taxonomy" id="2841693"/>
    <lineage>
        <taxon>Bacteria</taxon>
        <taxon>Deltaproteobacteria</taxon>
        <taxon>Candidatus Desulfacyla</taxon>
    </lineage>
</organism>